<evidence type="ECO:0000259" key="2">
    <source>
        <dbReference type="SMART" id="SM00355"/>
    </source>
</evidence>
<feature type="region of interest" description="Disordered" evidence="1">
    <location>
        <begin position="1304"/>
        <end position="1460"/>
    </location>
</feature>
<dbReference type="STRING" id="1042311.A0A2T3YYS6"/>
<reference evidence="3 4" key="1">
    <citation type="submission" date="2016-07" db="EMBL/GenBank/DDBJ databases">
        <title>Multiple horizontal gene transfer events from other fungi enriched the ability of initially mycotrophic Trichoderma (Ascomycota) to feed on dead plant biomass.</title>
        <authorList>
            <consortium name="DOE Joint Genome Institute"/>
            <person name="Aerts A."/>
            <person name="Atanasova L."/>
            <person name="Chenthamara K."/>
            <person name="Zhang J."/>
            <person name="Grujic M."/>
            <person name="Henrissat B."/>
            <person name="Kuo A."/>
            <person name="Salamov A."/>
            <person name="Lipzen A."/>
            <person name="Labutti K."/>
            <person name="Barry K."/>
            <person name="Miao Y."/>
            <person name="Rahimi M.J."/>
            <person name="Shen Q."/>
            <person name="Grigoriev I.V."/>
            <person name="Kubicek C.P."/>
            <person name="Druzhinina I.S."/>
        </authorList>
    </citation>
    <scope>NUCLEOTIDE SEQUENCE [LARGE SCALE GENOMIC DNA]</scope>
    <source>
        <strain evidence="3 4">CBS 433.97</strain>
    </source>
</reference>
<name>A0A2T3YYS6_TRIA4</name>
<feature type="compositionally biased region" description="Acidic residues" evidence="1">
    <location>
        <begin position="1426"/>
        <end position="1436"/>
    </location>
</feature>
<feature type="region of interest" description="Disordered" evidence="1">
    <location>
        <begin position="1625"/>
        <end position="1686"/>
    </location>
</feature>
<feature type="region of interest" description="Disordered" evidence="1">
    <location>
        <begin position="219"/>
        <end position="272"/>
    </location>
</feature>
<evidence type="ECO:0000313" key="4">
    <source>
        <dbReference type="Proteomes" id="UP000240493"/>
    </source>
</evidence>
<feature type="compositionally biased region" description="Basic residues" evidence="1">
    <location>
        <begin position="1404"/>
        <end position="1415"/>
    </location>
</feature>
<feature type="compositionally biased region" description="Basic and acidic residues" evidence="1">
    <location>
        <begin position="1416"/>
        <end position="1425"/>
    </location>
</feature>
<feature type="domain" description="C2H2-type" evidence="2">
    <location>
        <begin position="920"/>
        <end position="947"/>
    </location>
</feature>
<feature type="compositionally biased region" description="Acidic residues" evidence="1">
    <location>
        <begin position="1389"/>
        <end position="1398"/>
    </location>
</feature>
<organism evidence="3 4">
    <name type="scientific">Trichoderma asperellum (strain ATCC 204424 / CBS 433.97 / NBRC 101777)</name>
    <dbReference type="NCBI Taxonomy" id="1042311"/>
    <lineage>
        <taxon>Eukaryota</taxon>
        <taxon>Fungi</taxon>
        <taxon>Dikarya</taxon>
        <taxon>Ascomycota</taxon>
        <taxon>Pezizomycotina</taxon>
        <taxon>Sordariomycetes</taxon>
        <taxon>Hypocreomycetidae</taxon>
        <taxon>Hypocreales</taxon>
        <taxon>Hypocreaceae</taxon>
        <taxon>Trichoderma</taxon>
    </lineage>
</organism>
<feature type="compositionally biased region" description="Basic and acidic residues" evidence="1">
    <location>
        <begin position="1344"/>
        <end position="1355"/>
    </location>
</feature>
<evidence type="ECO:0000256" key="1">
    <source>
        <dbReference type="SAM" id="MobiDB-lite"/>
    </source>
</evidence>
<dbReference type="InterPro" id="IPR013087">
    <property type="entry name" value="Znf_C2H2_type"/>
</dbReference>
<keyword evidence="4" id="KW-1185">Reference proteome</keyword>
<dbReference type="EMBL" id="KZ679267">
    <property type="protein sequence ID" value="PTB37670.1"/>
    <property type="molecule type" value="Genomic_DNA"/>
</dbReference>
<dbReference type="OrthoDB" id="4850289at2759"/>
<feature type="region of interest" description="Disordered" evidence="1">
    <location>
        <begin position="1216"/>
        <end position="1257"/>
    </location>
</feature>
<feature type="region of interest" description="Disordered" evidence="1">
    <location>
        <begin position="797"/>
        <end position="848"/>
    </location>
</feature>
<feature type="compositionally biased region" description="Basic residues" evidence="1">
    <location>
        <begin position="1648"/>
        <end position="1663"/>
    </location>
</feature>
<feature type="compositionally biased region" description="Polar residues" evidence="1">
    <location>
        <begin position="1304"/>
        <end position="1314"/>
    </location>
</feature>
<feature type="compositionally biased region" description="Polar residues" evidence="1">
    <location>
        <begin position="1248"/>
        <end position="1257"/>
    </location>
</feature>
<sequence>MDKNTDLEEFFLSGAEWTSTVTESEAQERIDLAVLPSDEKWKDAYRMFQDLFADIDTPIDQIIASNFTQHEMRLFMLSTYKILIAVQDDNTSRFYTLLLTRFQDVAPDIITKMTMLYFGLPIEPIDFSLTDMTYKMEIQEPEPPRYVADPPLHFLTAHKERNWGNGILIGRKDRPYPVPAQQPQHLLSSLPAGFLSSSPFQKEAILQEEKNTMLHLRGGELDEDSNWEMPGDNGDWGEGDDGDLSYVESNSEDGSVDVNEKEDNDDESLSCEVSNESIKVGDIEASYSEASDTESEEFVLPDSEWDNSINLYGFQGFASFLPGDQWTFEDAVKRLLSLGPQDSTKFSIVHFDKESNKVDIICDSFPLRPDSISLDYISKQDLTLGPSFFIKLENESAPDHWQPSEAELAAGVSTITWILDEGISPELTGAFSCCYLTFQAAGGSQLSQKEVSKWDFDQYHAYVETAFEVLLGLPLGCFHHAIFQIYSPSINSRTSLGYGFTAIKSSDVELLASNCGKEPLELTCAGLDDENELVFVLPCYYNISQLQRVWHSKHDISEALKIIRQIVSFAFGDSIKHLKYVRLLHGWKTLGPEVSRNQKYYSIPMSDDLPPSSVTHCASALSEIIADLDPFALLYPEWDEDRTFLYIQEPNGDNEADGRIQMPSLSSTVDEFRNKVFELMQTTGYKSSQVIRVSSGESFISIRPKIEDGPATTKDNAPSFFIGPQTTDEEWFRIRARIASPAATIQIVDSSKWNWRAEDQETSIWGPRYRRMAEAQATKKLKKKVSWAEVAEVIQERVTSEPSKSDGIRPSIEDEEPVETDHSDWDQTQPRKTKMKAASDSEKRKKTWATQRSIFDRHGLVPWPANSGIQLPMNAPSSEHLLRTGPRMPLVSKAILTPTEQGELQRVTWDLRNLCLNRTARCPYDGCNFAYRLDDENAMRKHLKASHRARKCMWCDETLYEHWNMTRVNRHVREKHKDELMKALGVGKAAIRRFDKEGTISIPLRRVKKRLGRLALALASEGAGLEKLKSQESRSEERPGFCDRCGRDVNYYSNTERVYHDNHCKPGILNSANCKFCTVCGKTVSLSVAEAYKSGKSNGQSNHCSHKVDDTNGPHCSRCGFNMSRLPQDGRTQHRKRCRGFGASSGRFCLYCGGEFQDTETQADWDRNKEHMVACFKKNPNVMGVLEEPEIAAFNQQQNNLRLQINAAMLDAINSEEEQDGKRRKDNVDNEDASQPKPAKRPEAATHGQVTADCSTGNISTARQRTAQDTGANAEIQAHTTSNLDSNRHSQETLRAILCQSISDYPQGESSPRPSTEAPDNASLQKLSSTSLNQRQSPDSTAQETEKEPELENRAESPLFVSSSSSEADSDTGSLFGEDVEQQHAQQSDDGESEDELLADPSKSKRQKPRGRKRTRLGDRDYRFESEDDDDSETDQEGQRSSPPRRSPSPNWRRILGPEDPEFEPSEEFYCSKCFRKAPKNHKRDRSPLGRKNEIELHHDPGRCCGIRRGIGSAKRLPNRSGWIPANLMPKPLSTLRRKFIRRYPVYARTVYPLNATNTNGSYYRSDPNNESNKAWWSIPWPPFRGPSPLPSGWEAPDVVDIPTAGRARQQFQLKPVLDPTYRLENNVRYSDDEDEDDVESDKDTNGKRKRRGKSATARKSRKTTTNAERVAAPRPVKKRAPKTAKSQCGFGFGLL</sequence>
<accession>A0A2T3YYS6</accession>
<proteinExistence type="predicted"/>
<feature type="compositionally biased region" description="Polar residues" evidence="1">
    <location>
        <begin position="1322"/>
        <end position="1343"/>
    </location>
</feature>
<gene>
    <name evidence="3" type="ORF">M441DRAFT_447703</name>
</gene>
<feature type="compositionally biased region" description="Basic and acidic residues" evidence="1">
    <location>
        <begin position="797"/>
        <end position="807"/>
    </location>
</feature>
<feature type="compositionally biased region" description="Acidic residues" evidence="1">
    <location>
        <begin position="1632"/>
        <end position="1641"/>
    </location>
</feature>
<feature type="compositionally biased region" description="Low complexity" evidence="1">
    <location>
        <begin position="1440"/>
        <end position="1450"/>
    </location>
</feature>
<evidence type="ECO:0000313" key="3">
    <source>
        <dbReference type="EMBL" id="PTB37670.1"/>
    </source>
</evidence>
<protein>
    <recommendedName>
        <fullName evidence="2">C2H2-type domain-containing protein</fullName>
    </recommendedName>
</protein>
<dbReference type="Proteomes" id="UP000240493">
    <property type="component" value="Unassembled WGS sequence"/>
</dbReference>
<feature type="domain" description="C2H2-type" evidence="2">
    <location>
        <begin position="950"/>
        <end position="976"/>
    </location>
</feature>
<feature type="compositionally biased region" description="Acidic residues" evidence="1">
    <location>
        <begin position="250"/>
        <end position="269"/>
    </location>
</feature>
<dbReference type="SMART" id="SM00355">
    <property type="entry name" value="ZnF_C2H2"/>
    <property type="match status" value="2"/>
</dbReference>